<dbReference type="InterPro" id="IPR051127">
    <property type="entry name" value="Fungal_SecMet_Regulators"/>
</dbReference>
<evidence type="ECO:0000256" key="6">
    <source>
        <dbReference type="SAM" id="MobiDB-lite"/>
    </source>
</evidence>
<sequence length="1053" mass="117088">MADEQQTNQIPEHVPLGRRFPPTIPQQSLPTPTTTTTNTTTTEYIAPNSPTHTGSPSQRQSQSIPTATTPPNLRTQQQSSANNDNSNSNNNNNNNSNNKSARPTKRQKVSLACQECRDRKIKCDGERPICGPCIKKKRPEGSCVYEPERGRRGVKSQYVQLLENKVRELENAMQFEQGNDRSPSITSIDRPPEFAPRNPNLSINHLTSPSTSFRSSPPHISGSQASPIGTSLIGVSSPAPDSIITPEISLGHQQQDLGGIRTHAPESNVRERWTSESPFPSVLPSLQPSSNQQQSHRLAPLLPQPSSPKQHVSPLPPPISQTQPSTTSSNSRTLPPPVSLPERSVEPEVDAMGASTGIIPPDPRGENHGGDNDNRQGYFGSSSAMSFMREVREVIGKKTTLSPDENRSHGSPSRRLSQSSRSSRNTSSAGGGSRSIIDTHTNITNNHNNNVNNNHTGGQIKSYSVCHDYVLPPRKVADSLVRSYWTFVHTLYPFLHKPGFMRTYSKLWGYPEDDHNDADHESEGDPLFHCILNLVFALGCQLSPDIGESEREPTSDVFFQRSKKLLHFDILDEGNIKVVQALLLMGQYLQCTKMPGRCWIVVGLATRVAQGLGLHRDGHNINNGRHKTNGSGCTRQLERELRKRLWGGCLVLDRVISMAYGRPFMIPVTQNLILPEAIDDELLTSYPDPPAKQPEDKPTRMAFFVHTLQLYEIMGDILTTLYSTGTRRTNEEASIVSDEQLRASNISSVIRLEMALNTWEKALPWFLRLGIYTQDSANSPRNRRSMTDNILLRQNNVLRARYLHTCILLYRPVFAHFFALEESNHVVSQDTGLQRSVFLQSSITCVSSAQELVEMIHRNIKELLPAWWYNMFYLYTSATVLLMARLFPKIKQAIGEDYLTESWDKCLSCLSEYQSYSESAKWCFESLSELNKIAFQSNDEQPNNGMSSIQILGTLPVYTSNLAAASEKGEMDNMGGGPSVPVGGFGGAGGGPNTSILNPNFSTIPENSNPGTDWELDLQDMTWLGRLPVLTDFEPGLQFNQWLGRIDTDVNNL</sequence>
<dbReference type="InterPro" id="IPR007219">
    <property type="entry name" value="XnlR_reg_dom"/>
</dbReference>
<feature type="region of interest" description="Disordered" evidence="6">
    <location>
        <begin position="1"/>
        <end position="107"/>
    </location>
</feature>
<feature type="compositionally biased region" description="Gly residues" evidence="6">
    <location>
        <begin position="974"/>
        <end position="988"/>
    </location>
</feature>
<name>A0A8H7VSG1_9FUNG</name>
<evidence type="ECO:0000313" key="8">
    <source>
        <dbReference type="EMBL" id="KAG2225384.1"/>
    </source>
</evidence>
<feature type="compositionally biased region" description="Low complexity" evidence="6">
    <location>
        <begin position="409"/>
        <end position="428"/>
    </location>
</feature>
<dbReference type="OrthoDB" id="424974at2759"/>
<dbReference type="CDD" id="cd12148">
    <property type="entry name" value="fungal_TF_MHR"/>
    <property type="match status" value="1"/>
</dbReference>
<feature type="compositionally biased region" description="Basic and acidic residues" evidence="6">
    <location>
        <begin position="363"/>
        <end position="374"/>
    </location>
</feature>
<dbReference type="PANTHER" id="PTHR47424:SF3">
    <property type="entry name" value="REGULATORY PROTEIN GAL4"/>
    <property type="match status" value="1"/>
</dbReference>
<feature type="compositionally biased region" description="Low complexity" evidence="6">
    <location>
        <begin position="439"/>
        <end position="455"/>
    </location>
</feature>
<protein>
    <recommendedName>
        <fullName evidence="7">Zn(2)-C6 fungal-type domain-containing protein</fullName>
    </recommendedName>
</protein>
<dbReference type="AlphaFoldDB" id="A0A8H7VSG1"/>
<feature type="compositionally biased region" description="Low complexity" evidence="6">
    <location>
        <begin position="207"/>
        <end position="218"/>
    </location>
</feature>
<dbReference type="GO" id="GO:0005634">
    <property type="term" value="C:nucleus"/>
    <property type="evidence" value="ECO:0007669"/>
    <property type="project" value="TreeGrafter"/>
</dbReference>
<feature type="compositionally biased region" description="Low complexity" evidence="6">
    <location>
        <begin position="277"/>
        <end position="295"/>
    </location>
</feature>
<dbReference type="GO" id="GO:0000981">
    <property type="term" value="F:DNA-binding transcription factor activity, RNA polymerase II-specific"/>
    <property type="evidence" value="ECO:0007669"/>
    <property type="project" value="InterPro"/>
</dbReference>
<dbReference type="PANTHER" id="PTHR47424">
    <property type="entry name" value="REGULATORY PROTEIN GAL4"/>
    <property type="match status" value="1"/>
</dbReference>
<dbReference type="SMART" id="SM00906">
    <property type="entry name" value="Fungal_trans"/>
    <property type="match status" value="1"/>
</dbReference>
<dbReference type="PROSITE" id="PS50048">
    <property type="entry name" value="ZN2_CY6_FUNGAL_2"/>
    <property type="match status" value="1"/>
</dbReference>
<dbReference type="InterPro" id="IPR036864">
    <property type="entry name" value="Zn2-C6_fun-type_DNA-bd_sf"/>
</dbReference>
<gene>
    <name evidence="8" type="ORF">INT45_010020</name>
</gene>
<dbReference type="InterPro" id="IPR001138">
    <property type="entry name" value="Zn2Cys6_DnaBD"/>
</dbReference>
<proteinExistence type="predicted"/>
<evidence type="ECO:0000256" key="4">
    <source>
        <dbReference type="ARBA" id="ARBA00023163"/>
    </source>
</evidence>
<feature type="domain" description="Zn(2)-C6 fungal-type" evidence="7">
    <location>
        <begin position="112"/>
        <end position="145"/>
    </location>
</feature>
<feature type="compositionally biased region" description="Polar residues" evidence="6">
    <location>
        <begin position="175"/>
        <end position="187"/>
    </location>
</feature>
<dbReference type="GO" id="GO:0006351">
    <property type="term" value="P:DNA-templated transcription"/>
    <property type="evidence" value="ECO:0007669"/>
    <property type="project" value="InterPro"/>
</dbReference>
<dbReference type="EMBL" id="JAEPRB010000028">
    <property type="protein sequence ID" value="KAG2225384.1"/>
    <property type="molecule type" value="Genomic_DNA"/>
</dbReference>
<feature type="compositionally biased region" description="Low complexity" evidence="6">
    <location>
        <begin position="79"/>
        <end position="98"/>
    </location>
</feature>
<evidence type="ECO:0000256" key="2">
    <source>
        <dbReference type="ARBA" id="ARBA00023015"/>
    </source>
</evidence>
<comment type="caution">
    <text evidence="8">The sequence shown here is derived from an EMBL/GenBank/DDBJ whole genome shotgun (WGS) entry which is preliminary data.</text>
</comment>
<evidence type="ECO:0000256" key="1">
    <source>
        <dbReference type="ARBA" id="ARBA00022723"/>
    </source>
</evidence>
<evidence type="ECO:0000259" key="7">
    <source>
        <dbReference type="PROSITE" id="PS50048"/>
    </source>
</evidence>
<dbReference type="GO" id="GO:0000978">
    <property type="term" value="F:RNA polymerase II cis-regulatory region sequence-specific DNA binding"/>
    <property type="evidence" value="ECO:0007669"/>
    <property type="project" value="TreeGrafter"/>
</dbReference>
<evidence type="ECO:0000313" key="9">
    <source>
        <dbReference type="Proteomes" id="UP000646827"/>
    </source>
</evidence>
<feature type="compositionally biased region" description="Low complexity" evidence="6">
    <location>
        <begin position="320"/>
        <end position="329"/>
    </location>
</feature>
<dbReference type="Pfam" id="PF04082">
    <property type="entry name" value="Fungal_trans"/>
    <property type="match status" value="1"/>
</dbReference>
<feature type="compositionally biased region" description="Low complexity" evidence="6">
    <location>
        <begin position="25"/>
        <end position="42"/>
    </location>
</feature>
<feature type="compositionally biased region" description="Polar residues" evidence="6">
    <location>
        <begin position="48"/>
        <end position="78"/>
    </location>
</feature>
<dbReference type="SUPFAM" id="SSF57701">
    <property type="entry name" value="Zn2/Cys6 DNA-binding domain"/>
    <property type="match status" value="1"/>
</dbReference>
<dbReference type="SMART" id="SM00066">
    <property type="entry name" value="GAL4"/>
    <property type="match status" value="1"/>
</dbReference>
<keyword evidence="4" id="KW-0804">Transcription</keyword>
<dbReference type="Gene3D" id="4.10.240.10">
    <property type="entry name" value="Zn(2)-C6 fungal-type DNA-binding domain"/>
    <property type="match status" value="1"/>
</dbReference>
<keyword evidence="9" id="KW-1185">Reference proteome</keyword>
<evidence type="ECO:0000256" key="5">
    <source>
        <dbReference type="ARBA" id="ARBA00023242"/>
    </source>
</evidence>
<evidence type="ECO:0000256" key="3">
    <source>
        <dbReference type="ARBA" id="ARBA00023125"/>
    </source>
</evidence>
<keyword evidence="3" id="KW-0238">DNA-binding</keyword>
<organism evidence="8 9">
    <name type="scientific">Circinella minor</name>
    <dbReference type="NCBI Taxonomy" id="1195481"/>
    <lineage>
        <taxon>Eukaryota</taxon>
        <taxon>Fungi</taxon>
        <taxon>Fungi incertae sedis</taxon>
        <taxon>Mucoromycota</taxon>
        <taxon>Mucoromycotina</taxon>
        <taxon>Mucoromycetes</taxon>
        <taxon>Mucorales</taxon>
        <taxon>Lichtheimiaceae</taxon>
        <taxon>Circinella</taxon>
    </lineage>
</organism>
<feature type="region of interest" description="Disordered" evidence="6">
    <location>
        <begin position="175"/>
        <end position="245"/>
    </location>
</feature>
<dbReference type="Pfam" id="PF00172">
    <property type="entry name" value="Zn_clus"/>
    <property type="match status" value="1"/>
</dbReference>
<dbReference type="Proteomes" id="UP000646827">
    <property type="component" value="Unassembled WGS sequence"/>
</dbReference>
<dbReference type="GO" id="GO:0008270">
    <property type="term" value="F:zinc ion binding"/>
    <property type="evidence" value="ECO:0007669"/>
    <property type="project" value="InterPro"/>
</dbReference>
<feature type="compositionally biased region" description="Polar residues" evidence="6">
    <location>
        <begin position="1"/>
        <end position="10"/>
    </location>
</feature>
<feature type="region of interest" description="Disordered" evidence="6">
    <location>
        <begin position="397"/>
        <end position="455"/>
    </location>
</feature>
<feature type="region of interest" description="Disordered" evidence="6">
    <location>
        <begin position="268"/>
        <end position="380"/>
    </location>
</feature>
<dbReference type="GO" id="GO:0000435">
    <property type="term" value="P:positive regulation of transcription from RNA polymerase II promoter by galactose"/>
    <property type="evidence" value="ECO:0007669"/>
    <property type="project" value="TreeGrafter"/>
</dbReference>
<accession>A0A8H7VSG1</accession>
<reference evidence="8 9" key="1">
    <citation type="submission" date="2020-12" db="EMBL/GenBank/DDBJ databases">
        <title>Metabolic potential, ecology and presence of endohyphal bacteria is reflected in genomic diversity of Mucoromycotina.</title>
        <authorList>
            <person name="Muszewska A."/>
            <person name="Okrasinska A."/>
            <person name="Steczkiewicz K."/>
            <person name="Drgas O."/>
            <person name="Orlowska M."/>
            <person name="Perlinska-Lenart U."/>
            <person name="Aleksandrzak-Piekarczyk T."/>
            <person name="Szatraj K."/>
            <person name="Zielenkiewicz U."/>
            <person name="Pilsyk S."/>
            <person name="Malc E."/>
            <person name="Mieczkowski P."/>
            <person name="Kruszewska J.S."/>
            <person name="Biernat P."/>
            <person name="Pawlowska J."/>
        </authorList>
    </citation>
    <scope>NUCLEOTIDE SEQUENCE [LARGE SCALE GENOMIC DNA]</scope>
    <source>
        <strain evidence="8 9">CBS 142.35</strain>
    </source>
</reference>
<keyword evidence="1" id="KW-0479">Metal-binding</keyword>
<keyword evidence="2" id="KW-0805">Transcription regulation</keyword>
<keyword evidence="5" id="KW-0539">Nucleus</keyword>
<dbReference type="CDD" id="cd00067">
    <property type="entry name" value="GAL4"/>
    <property type="match status" value="1"/>
</dbReference>
<feature type="region of interest" description="Disordered" evidence="6">
    <location>
        <begin position="968"/>
        <end position="988"/>
    </location>
</feature>